<keyword evidence="2" id="KW-0328">Glycosyltransferase</keyword>
<keyword evidence="4" id="KW-0732">Signal</keyword>
<accession>A0ABM0JNI2</accession>
<evidence type="ECO:0000256" key="8">
    <source>
        <dbReference type="ARBA" id="ARBA00042574"/>
    </source>
</evidence>
<gene>
    <name evidence="14" type="primary">LOC101846133</name>
</gene>
<feature type="domain" description="Glycosyltransferase 61 catalytic" evidence="12">
    <location>
        <begin position="254"/>
        <end position="451"/>
    </location>
</feature>
<keyword evidence="5" id="KW-0256">Endoplasmic reticulum</keyword>
<evidence type="ECO:0000259" key="12">
    <source>
        <dbReference type="Pfam" id="PF04577"/>
    </source>
</evidence>
<keyword evidence="11" id="KW-0472">Membrane</keyword>
<evidence type="ECO:0000313" key="14">
    <source>
        <dbReference type="RefSeq" id="XP_005097847.1"/>
    </source>
</evidence>
<evidence type="ECO:0000256" key="9">
    <source>
        <dbReference type="ARBA" id="ARBA00048317"/>
    </source>
</evidence>
<evidence type="ECO:0000313" key="13">
    <source>
        <dbReference type="Proteomes" id="UP000694888"/>
    </source>
</evidence>
<dbReference type="Proteomes" id="UP000694888">
    <property type="component" value="Unplaced"/>
</dbReference>
<keyword evidence="13" id="KW-1185">Reference proteome</keyword>
<evidence type="ECO:0000256" key="4">
    <source>
        <dbReference type="ARBA" id="ARBA00022729"/>
    </source>
</evidence>
<evidence type="ECO:0000256" key="1">
    <source>
        <dbReference type="ARBA" id="ARBA00011970"/>
    </source>
</evidence>
<keyword evidence="6" id="KW-0325">Glycoprotein</keyword>
<protein>
    <recommendedName>
        <fullName evidence="7">EGF domain-specific O-linked N-acetylglucosamine transferase</fullName>
        <ecNumber evidence="1">2.4.1.255</ecNumber>
    </recommendedName>
    <alternativeName>
        <fullName evidence="8">Extracellular O-linked N-acetylglucosamine transferase</fullName>
    </alternativeName>
</protein>
<dbReference type="EC" id="2.4.1.255" evidence="1"/>
<evidence type="ECO:0000256" key="2">
    <source>
        <dbReference type="ARBA" id="ARBA00022676"/>
    </source>
</evidence>
<dbReference type="InterPro" id="IPR007657">
    <property type="entry name" value="Glycosyltransferase_61"/>
</dbReference>
<evidence type="ECO:0000256" key="3">
    <source>
        <dbReference type="ARBA" id="ARBA00022679"/>
    </source>
</evidence>
<evidence type="ECO:0000256" key="5">
    <source>
        <dbReference type="ARBA" id="ARBA00022824"/>
    </source>
</evidence>
<dbReference type="Pfam" id="PF04577">
    <property type="entry name" value="Glyco_transf_61"/>
    <property type="match status" value="1"/>
</dbReference>
<comment type="catalytic activity">
    <reaction evidence="10">
        <text>L-threonyl-[protein] + UDP-N-acetyl-alpha-D-glucosamine = 3-O-(N-acetyl-beta-D-glucosaminyl)-L-threonyl-[protein] + UDP + H(+)</text>
        <dbReference type="Rhea" id="RHEA:48908"/>
        <dbReference type="Rhea" id="RHEA-COMP:11060"/>
        <dbReference type="Rhea" id="RHEA-COMP:12252"/>
        <dbReference type="ChEBI" id="CHEBI:15378"/>
        <dbReference type="ChEBI" id="CHEBI:30013"/>
        <dbReference type="ChEBI" id="CHEBI:57705"/>
        <dbReference type="ChEBI" id="CHEBI:58223"/>
        <dbReference type="ChEBI" id="CHEBI:90840"/>
        <dbReference type="EC" id="2.4.1.255"/>
    </reaction>
</comment>
<evidence type="ECO:0000256" key="11">
    <source>
        <dbReference type="SAM" id="Phobius"/>
    </source>
</evidence>
<dbReference type="PANTHER" id="PTHR20961:SF148">
    <property type="entry name" value="EGF DOMAIN-SPECIFIC O-LINKED N-ACETYLGLUCOSAMINE TRANSFERASE"/>
    <property type="match status" value="1"/>
</dbReference>
<sequence>MIPGDTSGFKTSPVKMKLGRRPFTCFLPRRLRSCQCVVLGVAAINVIIFVTVFQGTAPRRAAGDGSAQIRGLLDAGDYAVSSRLTAGQTKYRNRLIVDNAAERRFTGEISEKTLCGYRTTSYIFNIPITLNQDPFEEYAKSMQCLADDNAALFSGMFAAFRNAVIDPSLGTSKRKGGELMDEVWDQKESDEYFHLSSGYFKIPCRRKPKMYFKNKDHLVQWANSLECYFDNPPTDITIRDFTLAIQRYEYVNLYHTMTDFYNAFVLMLLFGVRPSKMNILFVDTHPKGHLDTVWSTLFGKIIRAGHLNKPVLFHSLGWGMLGYFSPLNEHSRKAVPYLEEFREFFLTQHNVSTSHQLDCKKVNVLFIWRRDYVAHPRNKQGSVVRKFANEEEMLEQTQKTLGGTANVQGFQLDLMSMKDQLEVVSKCDILVGMHGAGLSHTLFLPPTSGVLELKPQYSPSSLLHFEAMARWRQLPFSLWHNTESSNEQKEHRTYIPPLDLDEEVKKIYSKICGTG</sequence>
<dbReference type="GeneID" id="101846133"/>
<evidence type="ECO:0000256" key="7">
    <source>
        <dbReference type="ARBA" id="ARBA00040944"/>
    </source>
</evidence>
<proteinExistence type="predicted"/>
<name>A0ABM0JNI2_APLCA</name>
<organism evidence="13 14">
    <name type="scientific">Aplysia californica</name>
    <name type="common">California sea hare</name>
    <dbReference type="NCBI Taxonomy" id="6500"/>
    <lineage>
        <taxon>Eukaryota</taxon>
        <taxon>Metazoa</taxon>
        <taxon>Spiralia</taxon>
        <taxon>Lophotrochozoa</taxon>
        <taxon>Mollusca</taxon>
        <taxon>Gastropoda</taxon>
        <taxon>Heterobranchia</taxon>
        <taxon>Euthyneura</taxon>
        <taxon>Tectipleura</taxon>
        <taxon>Aplysiida</taxon>
        <taxon>Aplysioidea</taxon>
        <taxon>Aplysiidae</taxon>
        <taxon>Aplysia</taxon>
    </lineage>
</organism>
<dbReference type="RefSeq" id="XP_005097847.1">
    <property type="nucleotide sequence ID" value="XM_005097790.2"/>
</dbReference>
<evidence type="ECO:0000256" key="6">
    <source>
        <dbReference type="ARBA" id="ARBA00023180"/>
    </source>
</evidence>
<comment type="catalytic activity">
    <reaction evidence="9">
        <text>L-seryl-[protein] + UDP-N-acetyl-alpha-D-glucosamine = 3-O-(N-acetyl-beta-D-glucosaminyl)-L-seryl-[protein] + UDP + H(+)</text>
        <dbReference type="Rhea" id="RHEA:48904"/>
        <dbReference type="Rhea" id="RHEA-COMP:9863"/>
        <dbReference type="Rhea" id="RHEA-COMP:12251"/>
        <dbReference type="ChEBI" id="CHEBI:15378"/>
        <dbReference type="ChEBI" id="CHEBI:29999"/>
        <dbReference type="ChEBI" id="CHEBI:57705"/>
        <dbReference type="ChEBI" id="CHEBI:58223"/>
        <dbReference type="ChEBI" id="CHEBI:90838"/>
        <dbReference type="EC" id="2.4.1.255"/>
    </reaction>
</comment>
<keyword evidence="11" id="KW-0812">Transmembrane</keyword>
<reference evidence="14" key="1">
    <citation type="submission" date="2025-08" db="UniProtKB">
        <authorList>
            <consortium name="RefSeq"/>
        </authorList>
    </citation>
    <scope>IDENTIFICATION</scope>
</reference>
<evidence type="ECO:0000256" key="10">
    <source>
        <dbReference type="ARBA" id="ARBA00049432"/>
    </source>
</evidence>
<keyword evidence="3" id="KW-0808">Transferase</keyword>
<dbReference type="PANTHER" id="PTHR20961">
    <property type="entry name" value="GLYCOSYLTRANSFERASE"/>
    <property type="match status" value="1"/>
</dbReference>
<dbReference type="InterPro" id="IPR049625">
    <property type="entry name" value="Glyco_transf_61_cat"/>
</dbReference>
<feature type="transmembrane region" description="Helical" evidence="11">
    <location>
        <begin position="36"/>
        <end position="53"/>
    </location>
</feature>
<keyword evidence="11" id="KW-1133">Transmembrane helix</keyword>